<keyword evidence="1" id="KW-0436">Ligase</keyword>
<dbReference type="AlphaFoldDB" id="A0A370X5H1"/>
<dbReference type="GO" id="GO:0016874">
    <property type="term" value="F:ligase activity"/>
    <property type="evidence" value="ECO:0007669"/>
    <property type="project" value="UniProtKB-KW"/>
</dbReference>
<sequence length="211" mass="24081">MVFSDVRNGPRETIVAELRDYPRWHRGRLRYGGWIVLIDEPSLLEYIASVQRRLNDLLHPCLQRQPHLTVFVCGFEQSVCTADDDFSQQQLCAQTHALDRARGRSCLLPLAAPDSFASAAFIPVGDPQHRLASWREVLGSDAREVRQAAYIPHITLGLYRQKVTADILRHRLSEIEPPSMPLRVERLHYATYDARLQSGPLESRCRLTLDA</sequence>
<gene>
    <name evidence="1" type="ORF">DWU98_04920</name>
</gene>
<accession>A0A370X5H1</accession>
<evidence type="ECO:0000313" key="2">
    <source>
        <dbReference type="Proteomes" id="UP000254258"/>
    </source>
</evidence>
<comment type="caution">
    <text evidence="1">The sequence shown here is derived from an EMBL/GenBank/DDBJ whole genome shotgun (WGS) entry which is preliminary data.</text>
</comment>
<dbReference type="Proteomes" id="UP000254258">
    <property type="component" value="Unassembled WGS sequence"/>
</dbReference>
<proteinExistence type="predicted"/>
<keyword evidence="2" id="KW-1185">Reference proteome</keyword>
<evidence type="ECO:0000313" key="1">
    <source>
        <dbReference type="EMBL" id="RDS83674.1"/>
    </source>
</evidence>
<protein>
    <submittedName>
        <fullName evidence="1">2'-5' RNA ligase family protein</fullName>
    </submittedName>
</protein>
<organism evidence="1 2">
    <name type="scientific">Dyella monticola</name>
    <dbReference type="NCBI Taxonomy" id="1927958"/>
    <lineage>
        <taxon>Bacteria</taxon>
        <taxon>Pseudomonadati</taxon>
        <taxon>Pseudomonadota</taxon>
        <taxon>Gammaproteobacteria</taxon>
        <taxon>Lysobacterales</taxon>
        <taxon>Rhodanobacteraceae</taxon>
        <taxon>Dyella</taxon>
    </lineage>
</organism>
<dbReference type="EMBL" id="QRBE01000002">
    <property type="protein sequence ID" value="RDS83674.1"/>
    <property type="molecule type" value="Genomic_DNA"/>
</dbReference>
<dbReference type="InterPro" id="IPR009097">
    <property type="entry name" value="Cyclic_Pdiesterase"/>
</dbReference>
<reference evidence="1 2" key="1">
    <citation type="submission" date="2018-07" db="EMBL/GenBank/DDBJ databases">
        <title>Dyella monticola sp. nov. and Dyella psychrodurans sp. nov. isolated from monsoon evergreen broad-leaved forest soil of Dinghu Mountain, China.</title>
        <authorList>
            <person name="Gao Z."/>
            <person name="Qiu L."/>
        </authorList>
    </citation>
    <scope>NUCLEOTIDE SEQUENCE [LARGE SCALE GENOMIC DNA]</scope>
    <source>
        <strain evidence="1 2">4G-K06</strain>
    </source>
</reference>
<name>A0A370X5H1_9GAMM</name>
<dbReference type="Gene3D" id="3.90.1140.10">
    <property type="entry name" value="Cyclic phosphodiesterase"/>
    <property type="match status" value="1"/>
</dbReference>
<dbReference type="SUPFAM" id="SSF55144">
    <property type="entry name" value="LigT-like"/>
    <property type="match status" value="1"/>
</dbReference>